<evidence type="ECO:0000313" key="10">
    <source>
        <dbReference type="Proteomes" id="UP000249638"/>
    </source>
</evidence>
<dbReference type="Pfam" id="PF02909">
    <property type="entry name" value="TetR_C_1"/>
    <property type="match status" value="1"/>
</dbReference>
<dbReference type="GO" id="GO:0000976">
    <property type="term" value="F:transcription cis-regulatory region binding"/>
    <property type="evidence" value="ECO:0007669"/>
    <property type="project" value="TreeGrafter"/>
</dbReference>
<dbReference type="InterPro" id="IPR004111">
    <property type="entry name" value="Repressor_TetR_C"/>
</dbReference>
<proteinExistence type="predicted"/>
<dbReference type="GO" id="GO:0045892">
    <property type="term" value="P:negative regulation of DNA-templated transcription"/>
    <property type="evidence" value="ECO:0007669"/>
    <property type="project" value="InterPro"/>
</dbReference>
<dbReference type="SUPFAM" id="SSF46689">
    <property type="entry name" value="Homeodomain-like"/>
    <property type="match status" value="1"/>
</dbReference>
<feature type="region of interest" description="Disordered" evidence="7">
    <location>
        <begin position="209"/>
        <end position="238"/>
    </location>
</feature>
<comment type="caution">
    <text evidence="9">The sequence shown here is derived from an EMBL/GenBank/DDBJ whole genome shotgun (WGS) entry which is preliminary data.</text>
</comment>
<keyword evidence="4 6" id="KW-0238">DNA-binding</keyword>
<dbReference type="InterPro" id="IPR023772">
    <property type="entry name" value="DNA-bd_HTH_TetR-type_CS"/>
</dbReference>
<reference evidence="9" key="1">
    <citation type="submission" date="2018-06" db="EMBL/GenBank/DDBJ databases">
        <title>Genomic Encyclopedia of Type Strains, Phase IV (KMG-V): Genome sequencing to study the core and pangenomes of soil and plant-associated prokaryotes.</title>
        <authorList>
            <person name="Whitman W."/>
        </authorList>
    </citation>
    <scope>NUCLEOTIDE SEQUENCE [LARGE SCALE GENOMIC DNA]</scope>
    <source>
        <strain evidence="9">MLR2-44</strain>
    </source>
</reference>
<dbReference type="SUPFAM" id="SSF48498">
    <property type="entry name" value="Tetracyclin repressor-like, C-terminal domain"/>
    <property type="match status" value="1"/>
</dbReference>
<dbReference type="PROSITE" id="PS50977">
    <property type="entry name" value="HTH_TETR_2"/>
    <property type="match status" value="1"/>
</dbReference>
<evidence type="ECO:0000256" key="1">
    <source>
        <dbReference type="ARBA" id="ARBA00002856"/>
    </source>
</evidence>
<keyword evidence="5" id="KW-0804">Transcription</keyword>
<name>A0A2W7PZW3_9BURK</name>
<dbReference type="PRINTS" id="PR00400">
    <property type="entry name" value="TETREPRESSOR"/>
</dbReference>
<sequence length="238" mass="26037">MKAPKIQRDQVIRAALDLLDQEGLDGLTLRKLALVLDIQAPSLYWHFSGKQALIDAMADALVMNVVLPQGPDQAWDSRLRQIAAALRQALLKHRDGARVFAGTYVVSDNVLRINESMLEAFALAGVDLSRASTYSFSVLYYILGFVMEEQALGPHGEFDVASRKSAFEELAKRSYPRNFAAREAIFSTDFDARFSTGLELIIAGVKQQASETESKAAPSLTTAEGGASSAKRRSARRG</sequence>
<evidence type="ECO:0000259" key="8">
    <source>
        <dbReference type="PROSITE" id="PS50977"/>
    </source>
</evidence>
<dbReference type="AlphaFoldDB" id="A0A2W7PZW3"/>
<organism evidence="9 10">
    <name type="scientific">Cupriavidus phytorum</name>
    <dbReference type="NCBI Taxonomy" id="3024399"/>
    <lineage>
        <taxon>Bacteria</taxon>
        <taxon>Pseudomonadati</taxon>
        <taxon>Pseudomonadota</taxon>
        <taxon>Betaproteobacteria</taxon>
        <taxon>Burkholderiales</taxon>
        <taxon>Burkholderiaceae</taxon>
        <taxon>Cupriavidus</taxon>
    </lineage>
</organism>
<evidence type="ECO:0000256" key="6">
    <source>
        <dbReference type="PROSITE-ProRule" id="PRU00335"/>
    </source>
</evidence>
<keyword evidence="3" id="KW-0805">Transcription regulation</keyword>
<dbReference type="Pfam" id="PF00440">
    <property type="entry name" value="TetR_N"/>
    <property type="match status" value="1"/>
</dbReference>
<dbReference type="Gene3D" id="1.10.357.10">
    <property type="entry name" value="Tetracycline Repressor, domain 2"/>
    <property type="match status" value="1"/>
</dbReference>
<dbReference type="EMBL" id="QKZN01000001">
    <property type="protein sequence ID" value="PZX34199.1"/>
    <property type="molecule type" value="Genomic_DNA"/>
</dbReference>
<dbReference type="InterPro" id="IPR036271">
    <property type="entry name" value="Tet_transcr_reg_TetR-rel_C_sf"/>
</dbReference>
<feature type="DNA-binding region" description="H-T-H motif" evidence="6">
    <location>
        <begin position="28"/>
        <end position="47"/>
    </location>
</feature>
<evidence type="ECO:0000256" key="7">
    <source>
        <dbReference type="SAM" id="MobiDB-lite"/>
    </source>
</evidence>
<dbReference type="Gene3D" id="1.10.10.60">
    <property type="entry name" value="Homeodomain-like"/>
    <property type="match status" value="1"/>
</dbReference>
<dbReference type="PANTHER" id="PTHR30055:SF151">
    <property type="entry name" value="TRANSCRIPTIONAL REGULATORY PROTEIN"/>
    <property type="match status" value="1"/>
</dbReference>
<dbReference type="GO" id="GO:0046677">
    <property type="term" value="P:response to antibiotic"/>
    <property type="evidence" value="ECO:0007669"/>
    <property type="project" value="InterPro"/>
</dbReference>
<accession>A0A2W7PZW3</accession>
<evidence type="ECO:0000313" key="9">
    <source>
        <dbReference type="EMBL" id="PZX34199.1"/>
    </source>
</evidence>
<dbReference type="InterPro" id="IPR001647">
    <property type="entry name" value="HTH_TetR"/>
</dbReference>
<evidence type="ECO:0000256" key="3">
    <source>
        <dbReference type="ARBA" id="ARBA00023015"/>
    </source>
</evidence>
<protein>
    <submittedName>
        <fullName evidence="9">TetR family transcriptional regulator</fullName>
    </submittedName>
</protein>
<dbReference type="InterPro" id="IPR009057">
    <property type="entry name" value="Homeodomain-like_sf"/>
</dbReference>
<dbReference type="InterPro" id="IPR050109">
    <property type="entry name" value="HTH-type_TetR-like_transc_reg"/>
</dbReference>
<dbReference type="Proteomes" id="UP000249638">
    <property type="component" value="Unassembled WGS sequence"/>
</dbReference>
<evidence type="ECO:0000256" key="5">
    <source>
        <dbReference type="ARBA" id="ARBA00023163"/>
    </source>
</evidence>
<evidence type="ECO:0000256" key="2">
    <source>
        <dbReference type="ARBA" id="ARBA00022491"/>
    </source>
</evidence>
<keyword evidence="2" id="KW-0678">Repressor</keyword>
<comment type="function">
    <text evidence="1">TetR is the repressor of the tetracycline resistance element; its N-terminal region forms a helix-turn-helix structure and binds DNA. Binding of tetracycline to TetR reduces the repressor affinity for the tetracycline resistance gene (tetA) promoter operator sites.</text>
</comment>
<dbReference type="PRINTS" id="PR00455">
    <property type="entry name" value="HTHTETR"/>
</dbReference>
<evidence type="ECO:0000256" key="4">
    <source>
        <dbReference type="ARBA" id="ARBA00023125"/>
    </source>
</evidence>
<dbReference type="GO" id="GO:0003700">
    <property type="term" value="F:DNA-binding transcription factor activity"/>
    <property type="evidence" value="ECO:0007669"/>
    <property type="project" value="TreeGrafter"/>
</dbReference>
<keyword evidence="10" id="KW-1185">Reference proteome</keyword>
<dbReference type="InterPro" id="IPR003012">
    <property type="entry name" value="Tet_transcr_reg_TetR"/>
</dbReference>
<dbReference type="PROSITE" id="PS01081">
    <property type="entry name" value="HTH_TETR_1"/>
    <property type="match status" value="1"/>
</dbReference>
<dbReference type="PANTHER" id="PTHR30055">
    <property type="entry name" value="HTH-TYPE TRANSCRIPTIONAL REGULATOR RUTR"/>
    <property type="match status" value="1"/>
</dbReference>
<gene>
    <name evidence="9" type="ORF">C7416_101483</name>
</gene>
<feature type="domain" description="HTH tetR-type" evidence="8">
    <location>
        <begin position="5"/>
        <end position="65"/>
    </location>
</feature>